<evidence type="ECO:0000256" key="8">
    <source>
        <dbReference type="SAM" id="Phobius"/>
    </source>
</evidence>
<comment type="subcellular location">
    <subcellularLocation>
        <location evidence="1">Cell membrane</location>
        <topology evidence="1">Multi-pass membrane protein</topology>
    </subcellularLocation>
</comment>
<dbReference type="InterPro" id="IPR020846">
    <property type="entry name" value="MFS_dom"/>
</dbReference>
<feature type="transmembrane region" description="Helical" evidence="8">
    <location>
        <begin position="140"/>
        <end position="162"/>
    </location>
</feature>
<keyword evidence="7 8" id="KW-0472">Membrane</keyword>
<dbReference type="Gene3D" id="1.20.1250.20">
    <property type="entry name" value="MFS general substrate transporter like domains"/>
    <property type="match status" value="1"/>
</dbReference>
<dbReference type="PRINTS" id="PR00171">
    <property type="entry name" value="SUGRTRNSPORT"/>
</dbReference>
<dbReference type="InterPro" id="IPR005828">
    <property type="entry name" value="MFS_sugar_transport-like"/>
</dbReference>
<dbReference type="InterPro" id="IPR036259">
    <property type="entry name" value="MFS_trans_sf"/>
</dbReference>
<keyword evidence="5 8" id="KW-0812">Transmembrane</keyword>
<evidence type="ECO:0000256" key="3">
    <source>
        <dbReference type="ARBA" id="ARBA00022475"/>
    </source>
</evidence>
<feature type="transmembrane region" description="Helical" evidence="8">
    <location>
        <begin position="416"/>
        <end position="438"/>
    </location>
</feature>
<keyword evidence="6 8" id="KW-1133">Transmembrane helix</keyword>
<feature type="transmembrane region" description="Helical" evidence="8">
    <location>
        <begin position="384"/>
        <end position="404"/>
    </location>
</feature>
<evidence type="ECO:0000256" key="4">
    <source>
        <dbReference type="ARBA" id="ARBA00022597"/>
    </source>
</evidence>
<accession>A0A0A8J7I0</accession>
<dbReference type="InterPro" id="IPR003663">
    <property type="entry name" value="Sugar/inositol_transpt"/>
</dbReference>
<protein>
    <submittedName>
        <fullName evidence="10">Sugar transporter</fullName>
    </submittedName>
</protein>
<evidence type="ECO:0000256" key="7">
    <source>
        <dbReference type="ARBA" id="ARBA00023136"/>
    </source>
</evidence>
<dbReference type="OrthoDB" id="6133115at2759"/>
<dbReference type="InterPro" id="IPR050549">
    <property type="entry name" value="MFS_Trehalose_Transporter"/>
</dbReference>
<organism evidence="10">
    <name type="scientific">Nilaparvata lugens</name>
    <name type="common">Brown planthopper</name>
    <dbReference type="NCBI Taxonomy" id="108931"/>
    <lineage>
        <taxon>Eukaryota</taxon>
        <taxon>Metazoa</taxon>
        <taxon>Ecdysozoa</taxon>
        <taxon>Arthropoda</taxon>
        <taxon>Hexapoda</taxon>
        <taxon>Insecta</taxon>
        <taxon>Pterygota</taxon>
        <taxon>Neoptera</taxon>
        <taxon>Paraneoptera</taxon>
        <taxon>Hemiptera</taxon>
        <taxon>Auchenorrhyncha</taxon>
        <taxon>Fulgoroidea</taxon>
        <taxon>Delphacidae</taxon>
        <taxon>Delphacinae</taxon>
        <taxon>Nilaparvata</taxon>
    </lineage>
</organism>
<feature type="transmembrane region" description="Helical" evidence="8">
    <location>
        <begin position="12"/>
        <end position="32"/>
    </location>
</feature>
<dbReference type="PROSITE" id="PS50850">
    <property type="entry name" value="MFS"/>
    <property type="match status" value="1"/>
</dbReference>
<dbReference type="FunFam" id="1.20.1250.20:FF:000218">
    <property type="entry name" value="facilitated trehalose transporter Tret1"/>
    <property type="match status" value="1"/>
</dbReference>
<feature type="transmembrane region" description="Helical" evidence="8">
    <location>
        <begin position="168"/>
        <end position="184"/>
    </location>
</feature>
<dbReference type="PANTHER" id="PTHR48021:SF46">
    <property type="entry name" value="MAJOR FACILITATOR SUPERFAMILY (MFS) PROFILE DOMAIN-CONTAINING PROTEIN"/>
    <property type="match status" value="1"/>
</dbReference>
<feature type="transmembrane region" description="Helical" evidence="8">
    <location>
        <begin position="250"/>
        <end position="272"/>
    </location>
</feature>
<evidence type="ECO:0000259" key="9">
    <source>
        <dbReference type="PROSITE" id="PS50850"/>
    </source>
</evidence>
<feature type="transmembrane region" description="Helical" evidence="8">
    <location>
        <begin position="292"/>
        <end position="309"/>
    </location>
</feature>
<keyword evidence="2" id="KW-0813">Transport</keyword>
<evidence type="ECO:0000256" key="2">
    <source>
        <dbReference type="ARBA" id="ARBA00022448"/>
    </source>
</evidence>
<dbReference type="EMBL" id="AB901075">
    <property type="protein sequence ID" value="BAQ02375.1"/>
    <property type="molecule type" value="mRNA"/>
</dbReference>
<sequence length="470" mass="52143">MFSSSIIRNQYVAAFSAALTMTICGSCFVWSTPLLPRLSGPEAIVQMTPTEISWMVSIVEVGSLASPFPTGRIADRWGRKLALITAAPPVLISWCIILSVKSAYTFYIARLLQGYAVSVVFTVCPMYLSEIASVEARGRITALVQVMWYLGILLQFCTGSYLSYEVNAYTNLALTVLVFLFFLTQPESPHFLMLHNLEEKTIKALQPLRCNASEESIKKEVAQIKEALDAEKDNNACWADLIATEADRRVLLITQVLTAVRLLSGTITISAYLSELLILADWSTIDPKTCMVFFSTVTIVTIMIATCTVDKIGRIPLLIISSLGTCLSNGAIALFFWLKDNSDVDVTNIKWLPAVVLTLFTFFFSLGLGPVTQTIQAELFPSHMRGYGSIVSVFNMTVLSFLGLRSYQIITDFFGVSANFIIFSLVCGLGLIFTILYVPETKGKTFYEIRTHFQKHNKKEGNDIEITPKC</sequence>
<feature type="transmembrane region" description="Helical" evidence="8">
    <location>
        <begin position="350"/>
        <end position="372"/>
    </location>
</feature>
<reference evidence="10" key="1">
    <citation type="submission" date="2014-01" db="EMBL/GenBank/DDBJ databases">
        <title>Herbivory-induced expression of glucose transporter gene of the brown planthopper, Nilaparvata lugens.</title>
        <authorList>
            <person name="Kikuta S."/>
            <person name="Kobayashi T."/>
            <person name="Kikawada T."/>
            <person name="Suetsugu Y."/>
            <person name="Sato R."/>
            <person name="Nakashima R."/>
            <person name="Noda H."/>
        </authorList>
    </citation>
    <scope>NUCLEOTIDE SEQUENCE</scope>
    <source>
        <strain evidence="10">Nlst46</strain>
    </source>
</reference>
<feature type="domain" description="Major facilitator superfamily (MFS) profile" evidence="9">
    <location>
        <begin position="1"/>
        <end position="442"/>
    </location>
</feature>
<gene>
    <name evidence="10" type="primary">NlST</name>
</gene>
<dbReference type="AlphaFoldDB" id="A0A0A8J7I0"/>
<feature type="transmembrane region" description="Helical" evidence="8">
    <location>
        <begin position="106"/>
        <end position="128"/>
    </location>
</feature>
<dbReference type="PANTHER" id="PTHR48021">
    <property type="match status" value="1"/>
</dbReference>
<keyword evidence="4 10" id="KW-0762">Sugar transport</keyword>
<feature type="transmembrane region" description="Helical" evidence="8">
    <location>
        <begin position="316"/>
        <end position="338"/>
    </location>
</feature>
<evidence type="ECO:0000256" key="1">
    <source>
        <dbReference type="ARBA" id="ARBA00004651"/>
    </source>
</evidence>
<dbReference type="SUPFAM" id="SSF103473">
    <property type="entry name" value="MFS general substrate transporter"/>
    <property type="match status" value="1"/>
</dbReference>
<evidence type="ECO:0000313" key="10">
    <source>
        <dbReference type="EMBL" id="BAQ02375.1"/>
    </source>
</evidence>
<name>A0A0A8J7I0_NILLU</name>
<dbReference type="GO" id="GO:0022857">
    <property type="term" value="F:transmembrane transporter activity"/>
    <property type="evidence" value="ECO:0007669"/>
    <property type="project" value="InterPro"/>
</dbReference>
<dbReference type="InterPro" id="IPR005829">
    <property type="entry name" value="Sugar_transporter_CS"/>
</dbReference>
<dbReference type="PROSITE" id="PS00216">
    <property type="entry name" value="SUGAR_TRANSPORT_1"/>
    <property type="match status" value="1"/>
</dbReference>
<proteinExistence type="evidence at transcript level"/>
<dbReference type="GO" id="GO:0005886">
    <property type="term" value="C:plasma membrane"/>
    <property type="evidence" value="ECO:0007669"/>
    <property type="project" value="UniProtKB-SubCell"/>
</dbReference>
<evidence type="ECO:0000256" key="5">
    <source>
        <dbReference type="ARBA" id="ARBA00022692"/>
    </source>
</evidence>
<dbReference type="Pfam" id="PF00083">
    <property type="entry name" value="Sugar_tr"/>
    <property type="match status" value="1"/>
</dbReference>
<evidence type="ECO:0000256" key="6">
    <source>
        <dbReference type="ARBA" id="ARBA00022989"/>
    </source>
</evidence>
<feature type="transmembrane region" description="Helical" evidence="8">
    <location>
        <begin position="81"/>
        <end position="100"/>
    </location>
</feature>
<keyword evidence="3" id="KW-1003">Cell membrane</keyword>